<evidence type="ECO:0000259" key="1">
    <source>
        <dbReference type="Pfam" id="PF00149"/>
    </source>
</evidence>
<name>A0A6M5YTM3_9BACT</name>
<dbReference type="InterPro" id="IPR004843">
    <property type="entry name" value="Calcineurin-like_PHP"/>
</dbReference>
<feature type="domain" description="Calcineurin-like phosphoesterase" evidence="1">
    <location>
        <begin position="4"/>
        <end position="89"/>
    </location>
</feature>
<dbReference type="PANTHER" id="PTHR42850">
    <property type="entry name" value="METALLOPHOSPHOESTERASE"/>
    <property type="match status" value="1"/>
</dbReference>
<evidence type="ECO:0000313" key="3">
    <source>
        <dbReference type="Proteomes" id="UP000503447"/>
    </source>
</evidence>
<reference evidence="3" key="1">
    <citation type="submission" date="2020-05" db="EMBL/GenBank/DDBJ databases">
        <title>Frigoriglobus tundricola gen. nov., sp. nov., a psychrotolerant cellulolytic planctomycete of the family Gemmataceae with two divergent copies of 16S rRNA gene.</title>
        <authorList>
            <person name="Kulichevskaya I.S."/>
            <person name="Ivanova A.A."/>
            <person name="Naumoff D.G."/>
            <person name="Beletsky A.V."/>
            <person name="Rijpstra W.I.C."/>
            <person name="Sinninghe Damste J.S."/>
            <person name="Mardanov A.V."/>
            <person name="Ravin N.V."/>
            <person name="Dedysh S.N."/>
        </authorList>
    </citation>
    <scope>NUCLEOTIDE SEQUENCE [LARGE SCALE GENOMIC DNA]</scope>
    <source>
        <strain evidence="3">PL17</strain>
    </source>
</reference>
<dbReference type="PANTHER" id="PTHR42850:SF4">
    <property type="entry name" value="ZINC-DEPENDENT ENDOPOLYPHOSPHATASE"/>
    <property type="match status" value="1"/>
</dbReference>
<organism evidence="2 3">
    <name type="scientific">Frigoriglobus tundricola</name>
    <dbReference type="NCBI Taxonomy" id="2774151"/>
    <lineage>
        <taxon>Bacteria</taxon>
        <taxon>Pseudomonadati</taxon>
        <taxon>Planctomycetota</taxon>
        <taxon>Planctomycetia</taxon>
        <taxon>Gemmatales</taxon>
        <taxon>Gemmataceae</taxon>
        <taxon>Frigoriglobus</taxon>
    </lineage>
</organism>
<proteinExistence type="predicted"/>
<dbReference type="InterPro" id="IPR050126">
    <property type="entry name" value="Ap4A_hydrolase"/>
</dbReference>
<dbReference type="Proteomes" id="UP000503447">
    <property type="component" value="Chromosome"/>
</dbReference>
<dbReference type="GO" id="GO:0008803">
    <property type="term" value="F:bis(5'-nucleosyl)-tetraphosphatase (symmetrical) activity"/>
    <property type="evidence" value="ECO:0007669"/>
    <property type="project" value="TreeGrafter"/>
</dbReference>
<dbReference type="EMBL" id="CP053452">
    <property type="protein sequence ID" value="QJW97447.1"/>
    <property type="molecule type" value="Genomic_DNA"/>
</dbReference>
<dbReference type="Pfam" id="PF00149">
    <property type="entry name" value="Metallophos"/>
    <property type="match status" value="1"/>
</dbReference>
<dbReference type="AlphaFoldDB" id="A0A6M5YTM3"/>
<dbReference type="Gene3D" id="3.60.21.10">
    <property type="match status" value="1"/>
</dbReference>
<dbReference type="InterPro" id="IPR029052">
    <property type="entry name" value="Metallo-depent_PP-like"/>
</dbReference>
<sequence>MAGRTIAIGDIHGCADALAAVIDAAAPDRTDTVVTLGDYIDRGPHSRGVLEQLVALAERCRLVPLLGNHEEVLLDAVRDTRRLRRWLNLGGPDTLRSYGWVAGGPRRALADWIPASHREFLAPCRSYYETATHFFVHAGFVPERPLAEQPALALRWRVTDATTAVPHHSGKVAIVGHTPQQSGELLDLGFLLCIDTNCVRGGWLTALDTGTGQIWQANRAGQLRMRNGASAGPSA</sequence>
<dbReference type="RefSeq" id="WP_171472810.1">
    <property type="nucleotide sequence ID" value="NZ_CP053452.2"/>
</dbReference>
<dbReference type="GO" id="GO:0110154">
    <property type="term" value="P:RNA decapping"/>
    <property type="evidence" value="ECO:0007669"/>
    <property type="project" value="TreeGrafter"/>
</dbReference>
<dbReference type="GO" id="GO:0016791">
    <property type="term" value="F:phosphatase activity"/>
    <property type="evidence" value="ECO:0007669"/>
    <property type="project" value="TreeGrafter"/>
</dbReference>
<dbReference type="GO" id="GO:0005737">
    <property type="term" value="C:cytoplasm"/>
    <property type="evidence" value="ECO:0007669"/>
    <property type="project" value="TreeGrafter"/>
</dbReference>
<accession>A0A6M5YTM3</accession>
<gene>
    <name evidence="2" type="ORF">FTUN_5021</name>
</gene>
<evidence type="ECO:0000313" key="2">
    <source>
        <dbReference type="EMBL" id="QJW97447.1"/>
    </source>
</evidence>
<dbReference type="SUPFAM" id="SSF56300">
    <property type="entry name" value="Metallo-dependent phosphatases"/>
    <property type="match status" value="1"/>
</dbReference>
<keyword evidence="3" id="KW-1185">Reference proteome</keyword>
<protein>
    <submittedName>
        <fullName evidence="2">Serine/threonine protein phosphatase</fullName>
    </submittedName>
</protein>
<dbReference type="KEGG" id="ftj:FTUN_5021"/>